<accession>A0A7C4QNK0</accession>
<comment type="subunit">
    <text evidence="3">Homodimer; the beta-strands of each monomer intercalate to form a hydrophobic core, while the alpha-helices form wings that extend away from the core.</text>
</comment>
<comment type="function">
    <text evidence="3">A translational regulator that binds mRNA to regulate translation initiation and/or mRNA stability. Usually binds in the 5'-UTR at or near the Shine-Dalgarno sequence preventing ribosome-binding, thus repressing translation. Its main target seems to be the major flagellin gene, while its function is anatagonized by FliW.</text>
</comment>
<evidence type="ECO:0000256" key="4">
    <source>
        <dbReference type="PROSITE-ProRule" id="PRU00169"/>
    </source>
</evidence>
<reference evidence="7" key="1">
    <citation type="journal article" date="2020" name="mSystems">
        <title>Genome- and Community-Level Interaction Insights into Carbon Utilization and Element Cycling Functions of Hydrothermarchaeota in Hydrothermal Sediment.</title>
        <authorList>
            <person name="Zhou Z."/>
            <person name="Liu Y."/>
            <person name="Xu W."/>
            <person name="Pan J."/>
            <person name="Luo Z.H."/>
            <person name="Li M."/>
        </authorList>
    </citation>
    <scope>NUCLEOTIDE SEQUENCE [LARGE SCALE GENOMIC DNA]</scope>
    <source>
        <strain evidence="7">SpSt-508</strain>
    </source>
</reference>
<dbReference type="GO" id="GO:0045947">
    <property type="term" value="P:negative regulation of translational initiation"/>
    <property type="evidence" value="ECO:0007669"/>
    <property type="project" value="UniProtKB-UniRule"/>
</dbReference>
<dbReference type="CDD" id="cd17546">
    <property type="entry name" value="REC_hyHK_CKI1_RcsC-like"/>
    <property type="match status" value="1"/>
</dbReference>
<dbReference type="InterPro" id="IPR003751">
    <property type="entry name" value="CsrA"/>
</dbReference>
<evidence type="ECO:0000256" key="1">
    <source>
        <dbReference type="ARBA" id="ARBA00022553"/>
    </source>
</evidence>
<dbReference type="GO" id="GO:0006109">
    <property type="term" value="P:regulation of carbohydrate metabolic process"/>
    <property type="evidence" value="ECO:0007669"/>
    <property type="project" value="InterPro"/>
</dbReference>
<dbReference type="PANTHER" id="PTHR44591">
    <property type="entry name" value="STRESS RESPONSE REGULATOR PROTEIN 1"/>
    <property type="match status" value="1"/>
</dbReference>
<dbReference type="Gene3D" id="2.60.40.4380">
    <property type="entry name" value="Translational regulator CsrA"/>
    <property type="match status" value="1"/>
</dbReference>
<keyword evidence="3" id="KW-1005">Bacterial flagellum biogenesis</keyword>
<dbReference type="PROSITE" id="PS50110">
    <property type="entry name" value="RESPONSE_REGULATORY"/>
    <property type="match status" value="1"/>
</dbReference>
<dbReference type="Pfam" id="PF02599">
    <property type="entry name" value="CsrA"/>
    <property type="match status" value="1"/>
</dbReference>
<gene>
    <name evidence="3" type="primary">csrA</name>
    <name evidence="7" type="ORF">ENS64_06725</name>
</gene>
<keyword evidence="3" id="KW-0678">Repressor</keyword>
<keyword evidence="3" id="KW-0810">Translation regulation</keyword>
<dbReference type="GO" id="GO:0000160">
    <property type="term" value="P:phosphorelay signal transduction system"/>
    <property type="evidence" value="ECO:0007669"/>
    <property type="project" value="UniProtKB-KW"/>
</dbReference>
<dbReference type="SMART" id="SM00448">
    <property type="entry name" value="REC"/>
    <property type="match status" value="1"/>
</dbReference>
<dbReference type="SUPFAM" id="SSF52172">
    <property type="entry name" value="CheY-like"/>
    <property type="match status" value="1"/>
</dbReference>
<feature type="region of interest" description="Disordered" evidence="5">
    <location>
        <begin position="1"/>
        <end position="33"/>
    </location>
</feature>
<comment type="subcellular location">
    <subcellularLocation>
        <location evidence="3">Cytoplasm</location>
    </subcellularLocation>
</comment>
<dbReference type="HAMAP" id="MF_00167">
    <property type="entry name" value="CsrA"/>
    <property type="match status" value="1"/>
</dbReference>
<keyword evidence="2" id="KW-0902">Two-component regulatory system</keyword>
<name>A0A7C4QNK0_9PLAN</name>
<dbReference type="PANTHER" id="PTHR44591:SF14">
    <property type="entry name" value="PROTEIN PILG"/>
    <property type="match status" value="1"/>
</dbReference>
<evidence type="ECO:0000256" key="2">
    <source>
        <dbReference type="ARBA" id="ARBA00023012"/>
    </source>
</evidence>
<protein>
    <recommendedName>
        <fullName evidence="3">Translational regulator CsrA</fullName>
    </recommendedName>
</protein>
<keyword evidence="1 4" id="KW-0597">Phosphoprotein</keyword>
<dbReference type="SUPFAM" id="SSF117130">
    <property type="entry name" value="CsrA-like"/>
    <property type="match status" value="1"/>
</dbReference>
<dbReference type="InterPro" id="IPR001789">
    <property type="entry name" value="Sig_transdc_resp-reg_receiver"/>
</dbReference>
<dbReference type="EMBL" id="DSVQ01000012">
    <property type="protein sequence ID" value="HGT38943.1"/>
    <property type="molecule type" value="Genomic_DNA"/>
</dbReference>
<feature type="domain" description="Response regulatory" evidence="6">
    <location>
        <begin position="168"/>
        <end position="286"/>
    </location>
</feature>
<evidence type="ECO:0000256" key="3">
    <source>
        <dbReference type="HAMAP-Rule" id="MF_00167"/>
    </source>
</evidence>
<proteinExistence type="inferred from homology"/>
<dbReference type="GO" id="GO:0006402">
    <property type="term" value="P:mRNA catabolic process"/>
    <property type="evidence" value="ECO:0007669"/>
    <property type="project" value="InterPro"/>
</dbReference>
<comment type="caution">
    <text evidence="7">The sequence shown here is derived from an EMBL/GenBank/DDBJ whole genome shotgun (WGS) entry which is preliminary data.</text>
</comment>
<evidence type="ECO:0000259" key="6">
    <source>
        <dbReference type="PROSITE" id="PS50110"/>
    </source>
</evidence>
<sequence length="294" mass="32569">MDRVAHGLRGRMVPARRGASRQGLEGGAEVSSGLRLRSERRPAMLVLSRKVDEELVFPNLDVRIKVLRTQGNRVRLGIEAPEFVEISRGERPAEQAVNDAADRHRRRNQLNAVKLALELYERQMERGDLDAANRTFLRLIAQLRRADLDQAPPSLGPAEVRGTPRGPKVLVVDDDPHDRELLASLLEMDGCMVETAQDGLEALDALQRLPTPDVVLLDMQMPRLDGKETLAAIRGGDRWRHLLVFAVSGSAPGDYGICVGQQHGVDEWFEKPLNPAALVQRMKQRLQAGTAVSA</sequence>
<comment type="similarity">
    <text evidence="3">Belongs to the CsrA/RsmA family.</text>
</comment>
<dbReference type="InterPro" id="IPR036107">
    <property type="entry name" value="CsrA_sf"/>
</dbReference>
<feature type="modified residue" description="4-aspartylphosphate" evidence="4">
    <location>
        <position position="218"/>
    </location>
</feature>
<dbReference type="InterPro" id="IPR050595">
    <property type="entry name" value="Bact_response_regulator"/>
</dbReference>
<keyword evidence="3" id="KW-0694">RNA-binding</keyword>
<dbReference type="GO" id="GO:1902208">
    <property type="term" value="P:regulation of bacterial-type flagellum assembly"/>
    <property type="evidence" value="ECO:0007669"/>
    <property type="project" value="UniProtKB-UniRule"/>
</dbReference>
<dbReference type="Gene3D" id="3.40.50.2300">
    <property type="match status" value="1"/>
</dbReference>
<organism evidence="7">
    <name type="scientific">Schlesneria paludicola</name>
    <dbReference type="NCBI Taxonomy" id="360056"/>
    <lineage>
        <taxon>Bacteria</taxon>
        <taxon>Pseudomonadati</taxon>
        <taxon>Planctomycetota</taxon>
        <taxon>Planctomycetia</taxon>
        <taxon>Planctomycetales</taxon>
        <taxon>Planctomycetaceae</taxon>
        <taxon>Schlesneria</taxon>
    </lineage>
</organism>
<evidence type="ECO:0000256" key="5">
    <source>
        <dbReference type="SAM" id="MobiDB-lite"/>
    </source>
</evidence>
<dbReference type="AlphaFoldDB" id="A0A7C4QNK0"/>
<evidence type="ECO:0000313" key="7">
    <source>
        <dbReference type="EMBL" id="HGT38943.1"/>
    </source>
</evidence>
<dbReference type="InterPro" id="IPR011006">
    <property type="entry name" value="CheY-like_superfamily"/>
</dbReference>
<dbReference type="GO" id="GO:0005737">
    <property type="term" value="C:cytoplasm"/>
    <property type="evidence" value="ECO:0007669"/>
    <property type="project" value="UniProtKB-SubCell"/>
</dbReference>
<dbReference type="Pfam" id="PF00072">
    <property type="entry name" value="Response_reg"/>
    <property type="match status" value="1"/>
</dbReference>
<dbReference type="GO" id="GO:0044781">
    <property type="term" value="P:bacterial-type flagellum organization"/>
    <property type="evidence" value="ECO:0007669"/>
    <property type="project" value="UniProtKB-KW"/>
</dbReference>
<keyword evidence="3" id="KW-0963">Cytoplasm</keyword>
<dbReference type="GO" id="GO:0048027">
    <property type="term" value="F:mRNA 5'-UTR binding"/>
    <property type="evidence" value="ECO:0007669"/>
    <property type="project" value="UniProtKB-UniRule"/>
</dbReference>